<accession>A0A9D4UAL5</accession>
<reference evidence="1" key="1">
    <citation type="submission" date="2021-01" db="EMBL/GenBank/DDBJ databases">
        <title>Adiantum capillus-veneris genome.</title>
        <authorList>
            <person name="Fang Y."/>
            <person name="Liao Q."/>
        </authorList>
    </citation>
    <scope>NUCLEOTIDE SEQUENCE</scope>
    <source>
        <strain evidence="1">H3</strain>
        <tissue evidence="1">Leaf</tissue>
    </source>
</reference>
<gene>
    <name evidence="1" type="ORF">GOP47_0021161</name>
</gene>
<proteinExistence type="predicted"/>
<dbReference type="OrthoDB" id="1976218at2759"/>
<dbReference type="Proteomes" id="UP000886520">
    <property type="component" value="Chromosome 20"/>
</dbReference>
<evidence type="ECO:0000313" key="2">
    <source>
        <dbReference type="Proteomes" id="UP000886520"/>
    </source>
</evidence>
<dbReference type="EMBL" id="JABFUD020000020">
    <property type="protein sequence ID" value="KAI5064491.1"/>
    <property type="molecule type" value="Genomic_DNA"/>
</dbReference>
<protein>
    <submittedName>
        <fullName evidence="1">Uncharacterized protein</fullName>
    </submittedName>
</protein>
<keyword evidence="2" id="KW-1185">Reference proteome</keyword>
<sequence>MASKDAVQAEVCMHEEGNEAMDESSQDNFEDVGKVMVEAMQEEASQGVGQPCPTNCVEERQCIPESVDDLNILEHEVIDGFLSRLADDMVVEVVLEEQVDIQELMIEQSDLLSHKVVEDVASKAMVGKDWQSGMECILFEGHATTESAWKIGRFGYARSSGSGR</sequence>
<comment type="caution">
    <text evidence="1">The sequence shown here is derived from an EMBL/GenBank/DDBJ whole genome shotgun (WGS) entry which is preliminary data.</text>
</comment>
<organism evidence="1 2">
    <name type="scientific">Adiantum capillus-veneris</name>
    <name type="common">Maidenhair fern</name>
    <dbReference type="NCBI Taxonomy" id="13818"/>
    <lineage>
        <taxon>Eukaryota</taxon>
        <taxon>Viridiplantae</taxon>
        <taxon>Streptophyta</taxon>
        <taxon>Embryophyta</taxon>
        <taxon>Tracheophyta</taxon>
        <taxon>Polypodiopsida</taxon>
        <taxon>Polypodiidae</taxon>
        <taxon>Polypodiales</taxon>
        <taxon>Pteridineae</taxon>
        <taxon>Pteridaceae</taxon>
        <taxon>Vittarioideae</taxon>
        <taxon>Adiantum</taxon>
    </lineage>
</organism>
<name>A0A9D4UAL5_ADICA</name>
<dbReference type="AlphaFoldDB" id="A0A9D4UAL5"/>
<evidence type="ECO:0000313" key="1">
    <source>
        <dbReference type="EMBL" id="KAI5064491.1"/>
    </source>
</evidence>